<dbReference type="SUPFAM" id="SSF46785">
    <property type="entry name" value="Winged helix' DNA-binding domain"/>
    <property type="match status" value="1"/>
</dbReference>
<keyword evidence="6" id="KW-1185">Reference proteome</keyword>
<accession>A0ABU2MRE7</accession>
<dbReference type="InterPro" id="IPR036390">
    <property type="entry name" value="WH_DNA-bd_sf"/>
</dbReference>
<evidence type="ECO:0000256" key="3">
    <source>
        <dbReference type="ARBA" id="ARBA00023163"/>
    </source>
</evidence>
<dbReference type="InterPro" id="IPR036388">
    <property type="entry name" value="WH-like_DNA-bd_sf"/>
</dbReference>
<protein>
    <submittedName>
        <fullName evidence="5">MarR family transcriptional regulator</fullName>
    </submittedName>
</protein>
<sequence length="171" mass="19104">MTDGPAPAAPDEGAVLRFVERFAQTLTDYGFPRMPARVFVALLTADTGRRTAADLAAVLRVSPAAVSGGVTYLTRLGLVVREHVPRQRRAHYRVRDDMWYEAIARETAMFARCEEALKEGVAAAGPDTPTGRRLEETRRFFEFIRAEFPLLLDRWRQRPPADRLAGPPIAP</sequence>
<evidence type="ECO:0000313" key="6">
    <source>
        <dbReference type="Proteomes" id="UP001183246"/>
    </source>
</evidence>
<evidence type="ECO:0000313" key="5">
    <source>
        <dbReference type="EMBL" id="MDT0343463.1"/>
    </source>
</evidence>
<dbReference type="PANTHER" id="PTHR38465">
    <property type="entry name" value="HTH-TYPE TRANSCRIPTIONAL REGULATOR MJ1563-RELATED"/>
    <property type="match status" value="1"/>
</dbReference>
<reference evidence="6" key="1">
    <citation type="submission" date="2023-07" db="EMBL/GenBank/DDBJ databases">
        <title>30 novel species of actinomycetes from the DSMZ collection.</title>
        <authorList>
            <person name="Nouioui I."/>
        </authorList>
    </citation>
    <scope>NUCLEOTIDE SEQUENCE [LARGE SCALE GENOMIC DNA]</scope>
    <source>
        <strain evidence="6">DSM 44938</strain>
    </source>
</reference>
<dbReference type="Pfam" id="PF12802">
    <property type="entry name" value="MarR_2"/>
    <property type="match status" value="1"/>
</dbReference>
<dbReference type="Proteomes" id="UP001183246">
    <property type="component" value="Unassembled WGS sequence"/>
</dbReference>
<evidence type="ECO:0000256" key="1">
    <source>
        <dbReference type="ARBA" id="ARBA00023015"/>
    </source>
</evidence>
<evidence type="ECO:0000256" key="2">
    <source>
        <dbReference type="ARBA" id="ARBA00023125"/>
    </source>
</evidence>
<dbReference type="InterPro" id="IPR052362">
    <property type="entry name" value="HTH-GbsR_regulator"/>
</dbReference>
<dbReference type="Gene3D" id="1.10.10.10">
    <property type="entry name" value="Winged helix-like DNA-binding domain superfamily/Winged helix DNA-binding domain"/>
    <property type="match status" value="1"/>
</dbReference>
<dbReference type="InterPro" id="IPR000835">
    <property type="entry name" value="HTH_MarR-typ"/>
</dbReference>
<gene>
    <name evidence="5" type="ORF">RM590_12685</name>
</gene>
<keyword evidence="3" id="KW-0804">Transcription</keyword>
<dbReference type="RefSeq" id="WP_311704602.1">
    <property type="nucleotide sequence ID" value="NZ_JAVREL010000006.1"/>
</dbReference>
<keyword evidence="1" id="KW-0805">Transcription regulation</keyword>
<comment type="caution">
    <text evidence="5">The sequence shown here is derived from an EMBL/GenBank/DDBJ whole genome shotgun (WGS) entry which is preliminary data.</text>
</comment>
<organism evidence="5 6">
    <name type="scientific">Streptomyces litchfieldiae</name>
    <dbReference type="NCBI Taxonomy" id="3075543"/>
    <lineage>
        <taxon>Bacteria</taxon>
        <taxon>Bacillati</taxon>
        <taxon>Actinomycetota</taxon>
        <taxon>Actinomycetes</taxon>
        <taxon>Kitasatosporales</taxon>
        <taxon>Streptomycetaceae</taxon>
        <taxon>Streptomyces</taxon>
    </lineage>
</organism>
<feature type="domain" description="HTH marR-type" evidence="4">
    <location>
        <begin position="29"/>
        <end position="90"/>
    </location>
</feature>
<proteinExistence type="predicted"/>
<dbReference type="PANTHER" id="PTHR38465:SF2">
    <property type="entry name" value="HTH-TYPE TRANSCRIPTIONAL REGULATOR MMPR5"/>
    <property type="match status" value="1"/>
</dbReference>
<name>A0ABU2MRE7_9ACTN</name>
<dbReference type="EMBL" id="JAVREL010000006">
    <property type="protein sequence ID" value="MDT0343463.1"/>
    <property type="molecule type" value="Genomic_DNA"/>
</dbReference>
<evidence type="ECO:0000259" key="4">
    <source>
        <dbReference type="Pfam" id="PF12802"/>
    </source>
</evidence>
<keyword evidence="2" id="KW-0238">DNA-binding</keyword>
<dbReference type="Gene3D" id="1.10.287.160">
    <property type="entry name" value="HR1 repeat"/>
    <property type="match status" value="1"/>
</dbReference>